<dbReference type="EMBL" id="FORX01000005">
    <property type="protein sequence ID" value="SFJ67647.1"/>
    <property type="molecule type" value="Genomic_DNA"/>
</dbReference>
<dbReference type="Pfam" id="PF19842">
    <property type="entry name" value="YqeC"/>
    <property type="match status" value="1"/>
</dbReference>
<gene>
    <name evidence="1" type="ORF">SAMN04488082_105144</name>
</gene>
<evidence type="ECO:0000313" key="2">
    <source>
        <dbReference type="Proteomes" id="UP000198635"/>
    </source>
</evidence>
<proteinExistence type="predicted"/>
<accession>A0A1I3TDT2</accession>
<organism evidence="1 2">
    <name type="scientific">Desulfomicrobium apsheronum</name>
    <dbReference type="NCBI Taxonomy" id="52560"/>
    <lineage>
        <taxon>Bacteria</taxon>
        <taxon>Pseudomonadati</taxon>
        <taxon>Thermodesulfobacteriota</taxon>
        <taxon>Desulfovibrionia</taxon>
        <taxon>Desulfovibrionales</taxon>
        <taxon>Desulfomicrobiaceae</taxon>
        <taxon>Desulfomicrobium</taxon>
    </lineage>
</organism>
<dbReference type="STRING" id="52560.SAMN04488082_105144"/>
<dbReference type="AlphaFoldDB" id="A0A1I3TDT2"/>
<sequence>MTMPGTMAEALDLPGQGLLAIVGAGGKTTAMYRLAAELTGRGLRVACTTTTRIFPPEPHQASLILAENNERLLSHCRDATSPGLPVCLAWAVDGGKLMGLTPDFIHNLTNAGIFDWILVEADGARCMPLKAPAAHEPVIPARSTHVLAVAGLTAIGGPLDERHVCRSARFAELGGLAPGARVTPASVALICAHPEGMFKGAPENAVRLLWLNQADMPRALDHGREVLGLLRDASALPQRACIGAAGTLTFKTEVWP</sequence>
<dbReference type="InterPro" id="IPR017587">
    <property type="entry name" value="YqeC"/>
</dbReference>
<keyword evidence="2" id="KW-1185">Reference proteome</keyword>
<dbReference type="NCBIfam" id="TIGR03172">
    <property type="entry name" value="selenium cofactor biosynthesis protein YqeC"/>
    <property type="match status" value="1"/>
</dbReference>
<dbReference type="Proteomes" id="UP000198635">
    <property type="component" value="Unassembled WGS sequence"/>
</dbReference>
<reference evidence="2" key="1">
    <citation type="submission" date="2016-10" db="EMBL/GenBank/DDBJ databases">
        <authorList>
            <person name="Varghese N."/>
            <person name="Submissions S."/>
        </authorList>
    </citation>
    <scope>NUCLEOTIDE SEQUENCE [LARGE SCALE GENOMIC DNA]</scope>
    <source>
        <strain evidence="2">DSM 5918</strain>
    </source>
</reference>
<evidence type="ECO:0000313" key="1">
    <source>
        <dbReference type="EMBL" id="SFJ67647.1"/>
    </source>
</evidence>
<name>A0A1I3TDT2_9BACT</name>
<protein>
    <submittedName>
        <fullName evidence="1">Probable selenium-dependent hydroxylase accessory protein YqeC</fullName>
    </submittedName>
</protein>